<evidence type="ECO:0000256" key="7">
    <source>
        <dbReference type="ARBA" id="ARBA00031423"/>
    </source>
</evidence>
<keyword evidence="5" id="KW-0808">Transferase</keyword>
<protein>
    <recommendedName>
        <fullName evidence="3">4-alpha-glucanotransferase</fullName>
        <ecNumber evidence="3">2.4.1.25</ecNumber>
    </recommendedName>
    <alternativeName>
        <fullName evidence="7">Amylomaltase</fullName>
    </alternativeName>
    <alternativeName>
        <fullName evidence="8">Disproportionating enzyme</fullName>
    </alternativeName>
</protein>
<reference evidence="10" key="1">
    <citation type="submission" date="2020-05" db="EMBL/GenBank/DDBJ databases">
        <authorList>
            <person name="Chiriac C."/>
            <person name="Salcher M."/>
            <person name="Ghai R."/>
            <person name="Kavagutti S V."/>
        </authorList>
    </citation>
    <scope>NUCLEOTIDE SEQUENCE</scope>
</reference>
<accession>A0A6J7CPR0</accession>
<dbReference type="Gene3D" id="3.20.20.80">
    <property type="entry name" value="Glycosidases"/>
    <property type="match status" value="1"/>
</dbReference>
<proteinExistence type="inferred from homology"/>
<evidence type="ECO:0000256" key="2">
    <source>
        <dbReference type="ARBA" id="ARBA00005684"/>
    </source>
</evidence>
<feature type="domain" description="MalQ N-terminal beta-sandwich" evidence="9">
    <location>
        <begin position="86"/>
        <end position="176"/>
    </location>
</feature>
<evidence type="ECO:0000256" key="3">
    <source>
        <dbReference type="ARBA" id="ARBA00012560"/>
    </source>
</evidence>
<dbReference type="EC" id="2.4.1.25" evidence="3"/>
<dbReference type="AlphaFoldDB" id="A0A6J7CPR0"/>
<dbReference type="SUPFAM" id="SSF51445">
    <property type="entry name" value="(Trans)glycosidases"/>
    <property type="match status" value="1"/>
</dbReference>
<dbReference type="NCBIfam" id="TIGR00217">
    <property type="entry name" value="malQ"/>
    <property type="match status" value="1"/>
</dbReference>
<gene>
    <name evidence="10" type="ORF">UFOPK3402_00101</name>
</gene>
<dbReference type="InterPro" id="IPR048458">
    <property type="entry name" value="MalQ_N"/>
</dbReference>
<dbReference type="Pfam" id="PF21226">
    <property type="entry name" value="MalQ_N"/>
    <property type="match status" value="1"/>
</dbReference>
<dbReference type="GO" id="GO:0004134">
    <property type="term" value="F:4-alpha-glucanotransferase activity"/>
    <property type="evidence" value="ECO:0007669"/>
    <property type="project" value="UniProtKB-EC"/>
</dbReference>
<dbReference type="PANTHER" id="PTHR32438:SF5">
    <property type="entry name" value="4-ALPHA-GLUCANOTRANSFERASE DPE1, CHLOROPLASTIC_AMYLOPLASTIC"/>
    <property type="match status" value="1"/>
</dbReference>
<evidence type="ECO:0000256" key="6">
    <source>
        <dbReference type="ARBA" id="ARBA00023277"/>
    </source>
</evidence>
<name>A0A6J7CPR0_9ZZZZ</name>
<dbReference type="GO" id="GO:0005975">
    <property type="term" value="P:carbohydrate metabolic process"/>
    <property type="evidence" value="ECO:0007669"/>
    <property type="project" value="InterPro"/>
</dbReference>
<comment type="catalytic activity">
    <reaction evidence="1">
        <text>Transfers a segment of a (1-&gt;4)-alpha-D-glucan to a new position in an acceptor, which may be glucose or a (1-&gt;4)-alpha-D-glucan.</text>
        <dbReference type="EC" id="2.4.1.25"/>
    </reaction>
</comment>
<dbReference type="InterPro" id="IPR003385">
    <property type="entry name" value="Glyco_hydro_77"/>
</dbReference>
<evidence type="ECO:0000256" key="1">
    <source>
        <dbReference type="ARBA" id="ARBA00000439"/>
    </source>
</evidence>
<evidence type="ECO:0000256" key="5">
    <source>
        <dbReference type="ARBA" id="ARBA00022679"/>
    </source>
</evidence>
<organism evidence="10">
    <name type="scientific">freshwater metagenome</name>
    <dbReference type="NCBI Taxonomy" id="449393"/>
    <lineage>
        <taxon>unclassified sequences</taxon>
        <taxon>metagenomes</taxon>
        <taxon>ecological metagenomes</taxon>
    </lineage>
</organism>
<evidence type="ECO:0000256" key="8">
    <source>
        <dbReference type="ARBA" id="ARBA00031501"/>
    </source>
</evidence>
<dbReference type="InterPro" id="IPR017853">
    <property type="entry name" value="GH"/>
</dbReference>
<dbReference type="Pfam" id="PF02446">
    <property type="entry name" value="Glyco_hydro_77"/>
    <property type="match status" value="1"/>
</dbReference>
<comment type="similarity">
    <text evidence="2">Belongs to the disproportionating enzyme family.</text>
</comment>
<sequence>MLPKDPGGLTMNDGRTPHVAVSAELGRLAEAHGVATEYWDQAGGRVRVSATTVTAVLGALGVSAVDEEAIAEGLEQARLRDWRRVLPPVFVGMQGEDRRLRVHVPHGALVAVRVDLEDGTRRQLAQMDFWVEPQLVDGELIGEASFTVPADLALGWHTVVAQTANGKTSGSLVMTPRRLDPDSKLGPRQWGFMTQLYATRSRRSWGLGDLRDCADLAAWSGRELGAGFLLINPLHAASPIAPMAPSPYLPVTRRFANPIYLRIEDIPEFDSLSSTLRARIEQLATTLQLRNETNALLDRDAVWAAKRTALEVIATAPLSADRRSKFLAYCAQEGEGLIDFATWCALCDEFGAESSAWPAGFEHPRSPAVAEFRAEHLAAVEFHRWLQWLVDCQLARTQWIAREAGMAVGVMHDLAVGVHPEGSDSWALQDVLATGVSVGAPPDMYNQLGQDWSQPPWRPDALADAGYVPYRDMLRTVLRNAGGLRIDHVLGLFRLWWVPRGLPPYAGTFVRFDHDAMIGILCLEAERAGAVIVGEDLGTVESWVQDVLADRGILGTSILWFEKVGSGAVRRPESWRREVLASVTVHDLPPTAGYLRDEHVRIRAELGLLTRPVEDEAADAARERAAWASLLIQSRWLDPATDLGTDEGLEAMVIALHRALAASPARLLGVALPDAVGDRRAQNQPGTDQEYPNWRVPLTDEAGSPVLLEDLMDSNGLASALVAAVRPTANPAKPLGW</sequence>
<keyword evidence="6" id="KW-0119">Carbohydrate metabolism</keyword>
<evidence type="ECO:0000259" key="9">
    <source>
        <dbReference type="Pfam" id="PF21226"/>
    </source>
</evidence>
<evidence type="ECO:0000313" key="10">
    <source>
        <dbReference type="EMBL" id="CAB4858924.1"/>
    </source>
</evidence>
<keyword evidence="4" id="KW-0328">Glycosyltransferase</keyword>
<dbReference type="PANTHER" id="PTHR32438">
    <property type="entry name" value="4-ALPHA-GLUCANOTRANSFERASE DPE1, CHLOROPLASTIC/AMYLOPLASTIC"/>
    <property type="match status" value="1"/>
</dbReference>
<dbReference type="EMBL" id="CAFBLS010000007">
    <property type="protein sequence ID" value="CAB4858924.1"/>
    <property type="molecule type" value="Genomic_DNA"/>
</dbReference>
<evidence type="ECO:0000256" key="4">
    <source>
        <dbReference type="ARBA" id="ARBA00022676"/>
    </source>
</evidence>